<keyword evidence="13" id="KW-0325">Glycoprotein</keyword>
<dbReference type="PROSITE" id="PS52012">
    <property type="entry name" value="CFEM"/>
    <property type="match status" value="1"/>
</dbReference>
<dbReference type="PANTHER" id="PTHR37928:SF2">
    <property type="entry name" value="GPI ANCHORED CFEM DOMAIN PROTEIN (AFU_ORTHOLOGUE AFUA_6G10580)"/>
    <property type="match status" value="1"/>
</dbReference>
<keyword evidence="6 15" id="KW-0349">Heme</keyword>
<evidence type="ECO:0000256" key="12">
    <source>
        <dbReference type="ARBA" id="ARBA00023157"/>
    </source>
</evidence>
<accession>A0ABQ0GLQ6</accession>
<comment type="caution">
    <text evidence="15">Lacks conserved residue(s) required for the propagation of feature annotation.</text>
</comment>
<organism evidence="19 20">
    <name type="scientific">Madurella fahalii</name>
    <dbReference type="NCBI Taxonomy" id="1157608"/>
    <lineage>
        <taxon>Eukaryota</taxon>
        <taxon>Fungi</taxon>
        <taxon>Dikarya</taxon>
        <taxon>Ascomycota</taxon>
        <taxon>Pezizomycotina</taxon>
        <taxon>Sordariomycetes</taxon>
        <taxon>Sordariomycetidae</taxon>
        <taxon>Sordariales</taxon>
        <taxon>Sordariales incertae sedis</taxon>
        <taxon>Madurella</taxon>
    </lineage>
</organism>
<evidence type="ECO:0000256" key="6">
    <source>
        <dbReference type="ARBA" id="ARBA00022617"/>
    </source>
</evidence>
<evidence type="ECO:0000256" key="4">
    <source>
        <dbReference type="ARBA" id="ARBA00022475"/>
    </source>
</evidence>
<dbReference type="InterPro" id="IPR008427">
    <property type="entry name" value="Extracellular_membr_CFEM_dom"/>
</dbReference>
<keyword evidence="10 15" id="KW-0408">Iron</keyword>
<keyword evidence="14" id="KW-0449">Lipoprotein</keyword>
<feature type="compositionally biased region" description="Low complexity" evidence="16">
    <location>
        <begin position="108"/>
        <end position="138"/>
    </location>
</feature>
<evidence type="ECO:0000256" key="14">
    <source>
        <dbReference type="ARBA" id="ARBA00023288"/>
    </source>
</evidence>
<keyword evidence="7" id="KW-0336">GPI-anchor</keyword>
<evidence type="ECO:0000256" key="15">
    <source>
        <dbReference type="PROSITE-ProRule" id="PRU01356"/>
    </source>
</evidence>
<evidence type="ECO:0000256" key="3">
    <source>
        <dbReference type="ARBA" id="ARBA00010031"/>
    </source>
</evidence>
<evidence type="ECO:0000256" key="2">
    <source>
        <dbReference type="ARBA" id="ARBA00004613"/>
    </source>
</evidence>
<dbReference type="EMBL" id="BAAFSV010000005">
    <property type="protein sequence ID" value="GAB1318698.1"/>
    <property type="molecule type" value="Genomic_DNA"/>
</dbReference>
<evidence type="ECO:0000256" key="16">
    <source>
        <dbReference type="SAM" id="MobiDB-lite"/>
    </source>
</evidence>
<evidence type="ECO:0000313" key="19">
    <source>
        <dbReference type="EMBL" id="GAB1318698.1"/>
    </source>
</evidence>
<dbReference type="Pfam" id="PF05730">
    <property type="entry name" value="CFEM"/>
    <property type="match status" value="1"/>
</dbReference>
<feature type="signal peptide" evidence="17">
    <location>
        <begin position="1"/>
        <end position="18"/>
    </location>
</feature>
<sequence>MKLTATLISLALAGSAVAQLDQLPPCARECAEEFLTGDVGGCGIDIPCICGNDQFLGGIACCLADDCDAAAQSTAVSVALALCSGAGVTGLPTAVSCTNAPATTTSGPADTTAETTAPPSTGTDSATAATDGPTDAPTETSQSTNYGPRQTAGAGLGAIGGIIAAVALL</sequence>
<evidence type="ECO:0000259" key="18">
    <source>
        <dbReference type="PROSITE" id="PS52012"/>
    </source>
</evidence>
<evidence type="ECO:0000256" key="8">
    <source>
        <dbReference type="ARBA" id="ARBA00022723"/>
    </source>
</evidence>
<name>A0ABQ0GLQ6_9PEZI</name>
<keyword evidence="11" id="KW-0472">Membrane</keyword>
<evidence type="ECO:0000256" key="9">
    <source>
        <dbReference type="ARBA" id="ARBA00022729"/>
    </source>
</evidence>
<gene>
    <name evidence="19" type="ORF">MFIFM68171_08908</name>
</gene>
<evidence type="ECO:0000256" key="17">
    <source>
        <dbReference type="SAM" id="SignalP"/>
    </source>
</evidence>
<dbReference type="SMART" id="SM00747">
    <property type="entry name" value="CFEM"/>
    <property type="match status" value="1"/>
</dbReference>
<keyword evidence="8 15" id="KW-0479">Metal-binding</keyword>
<dbReference type="Proteomes" id="UP001628179">
    <property type="component" value="Unassembled WGS sequence"/>
</dbReference>
<comment type="similarity">
    <text evidence="3">Belongs to the RBT5 family.</text>
</comment>
<dbReference type="InterPro" id="IPR051735">
    <property type="entry name" value="CFEM_domain"/>
</dbReference>
<evidence type="ECO:0000256" key="5">
    <source>
        <dbReference type="ARBA" id="ARBA00022525"/>
    </source>
</evidence>
<evidence type="ECO:0000256" key="11">
    <source>
        <dbReference type="ARBA" id="ARBA00023136"/>
    </source>
</evidence>
<keyword evidence="12 15" id="KW-1015">Disulfide bond</keyword>
<feature type="domain" description="CFEM" evidence="18">
    <location>
        <begin position="1"/>
        <end position="106"/>
    </location>
</feature>
<keyword evidence="20" id="KW-1185">Reference proteome</keyword>
<protein>
    <recommendedName>
        <fullName evidence="18">CFEM domain-containing protein</fullName>
    </recommendedName>
</protein>
<feature type="region of interest" description="Disordered" evidence="16">
    <location>
        <begin position="101"/>
        <end position="149"/>
    </location>
</feature>
<feature type="compositionally biased region" description="Polar residues" evidence="16">
    <location>
        <begin position="139"/>
        <end position="148"/>
    </location>
</feature>
<keyword evidence="9 17" id="KW-0732">Signal</keyword>
<evidence type="ECO:0000256" key="13">
    <source>
        <dbReference type="ARBA" id="ARBA00023180"/>
    </source>
</evidence>
<comment type="subcellular location">
    <subcellularLocation>
        <location evidence="1">Cell membrane</location>
        <topology evidence="1">Lipid-anchor</topology>
        <topology evidence="1">GPI-anchor</topology>
    </subcellularLocation>
    <subcellularLocation>
        <location evidence="2">Secreted</location>
    </subcellularLocation>
</comment>
<reference evidence="19 20" key="1">
    <citation type="submission" date="2024-09" db="EMBL/GenBank/DDBJ databases">
        <title>Itraconazole resistance in Madurella fahalii resulting from another homologue of gene encoding cytochrome P450 14-alpha sterol demethylase (CYP51).</title>
        <authorList>
            <person name="Yoshioka I."/>
            <person name="Fahal A.H."/>
            <person name="Kaneko S."/>
            <person name="Yaguchi T."/>
        </authorList>
    </citation>
    <scope>NUCLEOTIDE SEQUENCE [LARGE SCALE GENOMIC DNA]</scope>
    <source>
        <strain evidence="19 20">IFM 68171</strain>
    </source>
</reference>
<feature type="binding site" description="axial binding residue" evidence="15">
    <location>
        <position position="45"/>
    </location>
    <ligand>
        <name>heme</name>
        <dbReference type="ChEBI" id="CHEBI:30413"/>
    </ligand>
    <ligandPart>
        <name>Fe</name>
        <dbReference type="ChEBI" id="CHEBI:18248"/>
    </ligandPart>
</feature>
<evidence type="ECO:0000256" key="10">
    <source>
        <dbReference type="ARBA" id="ARBA00023004"/>
    </source>
</evidence>
<dbReference type="GeneID" id="98179650"/>
<evidence type="ECO:0000313" key="20">
    <source>
        <dbReference type="Proteomes" id="UP001628179"/>
    </source>
</evidence>
<keyword evidence="4" id="KW-1003">Cell membrane</keyword>
<evidence type="ECO:0000256" key="1">
    <source>
        <dbReference type="ARBA" id="ARBA00004609"/>
    </source>
</evidence>
<dbReference type="RefSeq" id="XP_070920428.1">
    <property type="nucleotide sequence ID" value="XM_071064327.1"/>
</dbReference>
<keyword evidence="5" id="KW-0964">Secreted</keyword>
<proteinExistence type="inferred from homology"/>
<comment type="caution">
    <text evidence="19">The sequence shown here is derived from an EMBL/GenBank/DDBJ whole genome shotgun (WGS) entry which is preliminary data.</text>
</comment>
<dbReference type="PANTHER" id="PTHR37928">
    <property type="entry name" value="CFEM DOMAIN PROTEIN (AFU_ORTHOLOGUE AFUA_6G14090)"/>
    <property type="match status" value="1"/>
</dbReference>
<feature type="disulfide bond" evidence="15">
    <location>
        <begin position="50"/>
        <end position="83"/>
    </location>
</feature>
<evidence type="ECO:0000256" key="7">
    <source>
        <dbReference type="ARBA" id="ARBA00022622"/>
    </source>
</evidence>
<feature type="chain" id="PRO_5047280876" description="CFEM domain-containing protein" evidence="17">
    <location>
        <begin position="19"/>
        <end position="169"/>
    </location>
</feature>